<evidence type="ECO:0000313" key="2">
    <source>
        <dbReference type="EMBL" id="MFC3716514.1"/>
    </source>
</evidence>
<dbReference type="InterPro" id="IPR003615">
    <property type="entry name" value="HNH_nuc"/>
</dbReference>
<keyword evidence="2" id="KW-0378">Hydrolase</keyword>
<dbReference type="EMBL" id="JBHRYA010000007">
    <property type="protein sequence ID" value="MFC3716514.1"/>
    <property type="molecule type" value="Genomic_DNA"/>
</dbReference>
<organism evidence="2 3">
    <name type="scientific">Luteimonas soli</name>
    <dbReference type="NCBI Taxonomy" id="1648966"/>
    <lineage>
        <taxon>Bacteria</taxon>
        <taxon>Pseudomonadati</taxon>
        <taxon>Pseudomonadota</taxon>
        <taxon>Gammaproteobacteria</taxon>
        <taxon>Lysobacterales</taxon>
        <taxon>Lysobacteraceae</taxon>
        <taxon>Luteimonas</taxon>
    </lineage>
</organism>
<dbReference type="GO" id="GO:0004519">
    <property type="term" value="F:endonuclease activity"/>
    <property type="evidence" value="ECO:0007669"/>
    <property type="project" value="UniProtKB-KW"/>
</dbReference>
<sequence>MQLHKPSDIFKLSTGETVTKRNLFDLIQLSKVEDSPFWEDRSWLVGNTPQQGINWIGELPGCRAVLIKAKPGSYENDGWAESTRNVYHYSFKARNGTISYTEKANRVLVDQPDYRYPILLFTEEKNHWTYEGHFSVSGIKDDHVVLVRSALVLPEDRSSTKQTGAVSETDDSAAIDSLLGNGSIPRTERIQLIKARIGQGLFRSRVASIERYCRITGIADSRFLTASHIKPWSRSSNAERLDGNNGLLLTPNIDRLFDKGYITFEDDGRVRVGPWLPVDVLHAWDLNNLVSPKPLTQQQRRYMAYHRLVVFRK</sequence>
<reference evidence="3" key="1">
    <citation type="journal article" date="2019" name="Int. J. Syst. Evol. Microbiol.">
        <title>The Global Catalogue of Microorganisms (GCM) 10K type strain sequencing project: providing services to taxonomists for standard genome sequencing and annotation.</title>
        <authorList>
            <consortium name="The Broad Institute Genomics Platform"/>
            <consortium name="The Broad Institute Genome Sequencing Center for Infectious Disease"/>
            <person name="Wu L."/>
            <person name="Ma J."/>
        </authorList>
    </citation>
    <scope>NUCLEOTIDE SEQUENCE [LARGE SCALE GENOMIC DNA]</scope>
    <source>
        <strain evidence="3">KCTC 42441</strain>
    </source>
</reference>
<comment type="caution">
    <text evidence="2">The sequence shown here is derived from an EMBL/GenBank/DDBJ whole genome shotgun (WGS) entry which is preliminary data.</text>
</comment>
<dbReference type="Pfam" id="PF13391">
    <property type="entry name" value="HNH_2"/>
    <property type="match status" value="1"/>
</dbReference>
<dbReference type="RefSeq" id="WP_386743730.1">
    <property type="nucleotide sequence ID" value="NZ_JBHRYA010000007.1"/>
</dbReference>
<evidence type="ECO:0000259" key="1">
    <source>
        <dbReference type="Pfam" id="PF13391"/>
    </source>
</evidence>
<dbReference type="Proteomes" id="UP001595705">
    <property type="component" value="Unassembled WGS sequence"/>
</dbReference>
<name>A0ABV7XMX1_9GAMM</name>
<evidence type="ECO:0000313" key="3">
    <source>
        <dbReference type="Proteomes" id="UP001595705"/>
    </source>
</evidence>
<feature type="domain" description="HNH nuclease" evidence="1">
    <location>
        <begin position="213"/>
        <end position="265"/>
    </location>
</feature>
<proteinExistence type="predicted"/>
<keyword evidence="3" id="KW-1185">Reference proteome</keyword>
<keyword evidence="2" id="KW-0255">Endonuclease</keyword>
<keyword evidence="2" id="KW-0540">Nuclease</keyword>
<accession>A0ABV7XMX1</accession>
<gene>
    <name evidence="2" type="ORF">ACFONC_10145</name>
</gene>
<protein>
    <submittedName>
        <fullName evidence="2">HNH endonuclease</fullName>
    </submittedName>
</protein>